<dbReference type="InterPro" id="IPR024630">
    <property type="entry name" value="Stc1"/>
</dbReference>
<dbReference type="OrthoDB" id="3514033at2759"/>
<accession>M2LQR9</accession>
<gene>
    <name evidence="2" type="ORF">BAUCODRAFT_34172</name>
</gene>
<name>M2LQR9_BAUPA</name>
<dbReference type="Pfam" id="PF12898">
    <property type="entry name" value="Stc1"/>
    <property type="match status" value="1"/>
</dbReference>
<keyword evidence="3" id="KW-1185">Reference proteome</keyword>
<dbReference type="HOGENOM" id="CLU_1927209_0_0_1"/>
<proteinExistence type="predicted"/>
<evidence type="ECO:0000259" key="1">
    <source>
        <dbReference type="Pfam" id="PF12898"/>
    </source>
</evidence>
<reference evidence="2 3" key="1">
    <citation type="journal article" date="2012" name="PLoS Pathog.">
        <title>Diverse lifestyles and strategies of plant pathogenesis encoded in the genomes of eighteen Dothideomycetes fungi.</title>
        <authorList>
            <person name="Ohm R.A."/>
            <person name="Feau N."/>
            <person name="Henrissat B."/>
            <person name="Schoch C.L."/>
            <person name="Horwitz B.A."/>
            <person name="Barry K.W."/>
            <person name="Condon B.J."/>
            <person name="Copeland A.C."/>
            <person name="Dhillon B."/>
            <person name="Glaser F."/>
            <person name="Hesse C.N."/>
            <person name="Kosti I."/>
            <person name="LaButti K."/>
            <person name="Lindquist E.A."/>
            <person name="Lucas S."/>
            <person name="Salamov A.A."/>
            <person name="Bradshaw R.E."/>
            <person name="Ciuffetti L."/>
            <person name="Hamelin R.C."/>
            <person name="Kema G.H.J."/>
            <person name="Lawrence C."/>
            <person name="Scott J.A."/>
            <person name="Spatafora J.W."/>
            <person name="Turgeon B.G."/>
            <person name="de Wit P.J.G.M."/>
            <person name="Zhong S."/>
            <person name="Goodwin S.B."/>
            <person name="Grigoriev I.V."/>
        </authorList>
    </citation>
    <scope>NUCLEOTIDE SEQUENCE [LARGE SCALE GENOMIC DNA]</scope>
    <source>
        <strain evidence="2 3">UAMH 10762</strain>
    </source>
</reference>
<organism evidence="2 3">
    <name type="scientific">Baudoinia panamericana (strain UAMH 10762)</name>
    <name type="common">Angels' share fungus</name>
    <name type="synonym">Baudoinia compniacensis (strain UAMH 10762)</name>
    <dbReference type="NCBI Taxonomy" id="717646"/>
    <lineage>
        <taxon>Eukaryota</taxon>
        <taxon>Fungi</taxon>
        <taxon>Dikarya</taxon>
        <taxon>Ascomycota</taxon>
        <taxon>Pezizomycotina</taxon>
        <taxon>Dothideomycetes</taxon>
        <taxon>Dothideomycetidae</taxon>
        <taxon>Mycosphaerellales</taxon>
        <taxon>Teratosphaeriaceae</taxon>
        <taxon>Baudoinia</taxon>
    </lineage>
</organism>
<feature type="domain" description="Stc1" evidence="1">
    <location>
        <begin position="34"/>
        <end position="110"/>
    </location>
</feature>
<dbReference type="RefSeq" id="XP_007676174.1">
    <property type="nucleotide sequence ID" value="XM_007677984.1"/>
</dbReference>
<dbReference type="GeneID" id="19112349"/>
<dbReference type="AlphaFoldDB" id="M2LQR9"/>
<dbReference type="Proteomes" id="UP000011761">
    <property type="component" value="Unassembled WGS sequence"/>
</dbReference>
<dbReference type="eggNOG" id="ENOG502SB6E">
    <property type="taxonomic scope" value="Eukaryota"/>
</dbReference>
<evidence type="ECO:0000313" key="3">
    <source>
        <dbReference type="Proteomes" id="UP000011761"/>
    </source>
</evidence>
<dbReference type="STRING" id="717646.M2LQR9"/>
<sequence length="131" mass="14985">MAYDRSGKKAIKAAYSGKTEPELNRIQLPQTIPCNGCHKRKNLAAFSDKQKYELKRQIKDNPRFDATRAEFICCSSCTPSQRVEFQCTDCDEWKSRDKFSKAQLKDPDKAVSVVFLLLPSCFTRYGQLHGI</sequence>
<protein>
    <recommendedName>
        <fullName evidence="1">Stc1 domain-containing protein</fullName>
    </recommendedName>
</protein>
<evidence type="ECO:0000313" key="2">
    <source>
        <dbReference type="EMBL" id="EMC96777.1"/>
    </source>
</evidence>
<dbReference type="KEGG" id="bcom:BAUCODRAFT_34172"/>
<dbReference type="EMBL" id="KB445555">
    <property type="protein sequence ID" value="EMC96777.1"/>
    <property type="molecule type" value="Genomic_DNA"/>
</dbReference>